<dbReference type="EMBL" id="GISG01087827">
    <property type="protein sequence ID" value="MBA4633693.1"/>
    <property type="molecule type" value="Transcribed_RNA"/>
</dbReference>
<feature type="compositionally biased region" description="Basic residues" evidence="1">
    <location>
        <begin position="66"/>
        <end position="77"/>
    </location>
</feature>
<dbReference type="AlphaFoldDB" id="A0A7C8Z4Y8"/>
<sequence length="117" mass="13823">MEARRWGGIFELRFVEQRSDTVRTEKEMKMVMTMETGEGSTRDREQRREAESDGERRWRSSEATKRIRSSRRGRWRGPSREKARVSFNFCVSHFLEQQAAVTEGEKAWTAEGWTAEC</sequence>
<feature type="region of interest" description="Disordered" evidence="1">
    <location>
        <begin position="32"/>
        <end position="80"/>
    </location>
</feature>
<reference evidence="2" key="2">
    <citation type="submission" date="2020-07" db="EMBL/GenBank/DDBJ databases">
        <authorList>
            <person name="Vera ALvarez R."/>
            <person name="Arias-Moreno D.M."/>
            <person name="Jimenez-Jacinto V."/>
            <person name="Jimenez-Bremont J.F."/>
            <person name="Swaminathan K."/>
            <person name="Moose S.P."/>
            <person name="Guerrero-Gonzalez M.L."/>
            <person name="Marino-Ramirez L."/>
            <person name="Landsman D."/>
            <person name="Rodriguez-Kessler M."/>
            <person name="Delgado-Sanchez P."/>
        </authorList>
    </citation>
    <scope>NUCLEOTIDE SEQUENCE</scope>
    <source>
        <tissue evidence="2">Cladode</tissue>
    </source>
</reference>
<feature type="compositionally biased region" description="Basic and acidic residues" evidence="1">
    <location>
        <begin position="40"/>
        <end position="65"/>
    </location>
</feature>
<reference evidence="2" key="1">
    <citation type="journal article" date="2013" name="J. Plant Res.">
        <title>Effect of fungi and light on seed germination of three Opuntia species from semiarid lands of central Mexico.</title>
        <authorList>
            <person name="Delgado-Sanchez P."/>
            <person name="Jimenez-Bremont J.F."/>
            <person name="Guerrero-Gonzalez Mde L."/>
            <person name="Flores J."/>
        </authorList>
    </citation>
    <scope>NUCLEOTIDE SEQUENCE</scope>
    <source>
        <tissue evidence="2">Cladode</tissue>
    </source>
</reference>
<dbReference type="EMBL" id="GISG01087826">
    <property type="protein sequence ID" value="MBA4633692.1"/>
    <property type="molecule type" value="Transcribed_RNA"/>
</dbReference>
<name>A0A7C8Z4Y8_OPUST</name>
<protein>
    <submittedName>
        <fullName evidence="2">Uncharacterized protein</fullName>
    </submittedName>
</protein>
<proteinExistence type="predicted"/>
<organism evidence="2">
    <name type="scientific">Opuntia streptacantha</name>
    <name type="common">Prickly pear cactus</name>
    <name type="synonym">Opuntia cardona</name>
    <dbReference type="NCBI Taxonomy" id="393608"/>
    <lineage>
        <taxon>Eukaryota</taxon>
        <taxon>Viridiplantae</taxon>
        <taxon>Streptophyta</taxon>
        <taxon>Embryophyta</taxon>
        <taxon>Tracheophyta</taxon>
        <taxon>Spermatophyta</taxon>
        <taxon>Magnoliopsida</taxon>
        <taxon>eudicotyledons</taxon>
        <taxon>Gunneridae</taxon>
        <taxon>Pentapetalae</taxon>
        <taxon>Caryophyllales</taxon>
        <taxon>Cactineae</taxon>
        <taxon>Cactaceae</taxon>
        <taxon>Opuntioideae</taxon>
        <taxon>Opuntia</taxon>
    </lineage>
</organism>
<accession>A0A7C8Z4Y8</accession>
<evidence type="ECO:0000313" key="2">
    <source>
        <dbReference type="EMBL" id="MBA4633693.1"/>
    </source>
</evidence>
<dbReference type="EMBL" id="GISG01087828">
    <property type="protein sequence ID" value="MBA4633694.1"/>
    <property type="molecule type" value="Transcribed_RNA"/>
</dbReference>
<evidence type="ECO:0000256" key="1">
    <source>
        <dbReference type="SAM" id="MobiDB-lite"/>
    </source>
</evidence>